<proteinExistence type="predicted"/>
<feature type="coiled-coil region" evidence="1">
    <location>
        <begin position="189"/>
        <end position="247"/>
    </location>
</feature>
<organism evidence="3">
    <name type="scientific">uncultured organism</name>
    <dbReference type="NCBI Taxonomy" id="155900"/>
    <lineage>
        <taxon>unclassified sequences</taxon>
        <taxon>environmental samples</taxon>
    </lineage>
</organism>
<evidence type="ECO:0008006" key="4">
    <source>
        <dbReference type="Google" id="ProtNLM"/>
    </source>
</evidence>
<sequence>MKFYVKKILLSLVVVLLAILSATSGIENVCDDILFKGLSRQTNQYLNETMVKAGAAYGMVRVGNSLVSVIQETEIGIPATGTAIAFGQLLDPVNDILERTSVVMTISLASLGIQKILVKISAWISLTILLTVSMAILLIGIWLPHFMPNGDPAGLVVKCLLVALLIYFFVPLAYYANGTVYRLFMEKSYEQTAAAMENFNKDLKEIQEEKEAVEKGFWDKFNIPAKIERLKKKFEELKNKSEAMILKLINLIVIFVLQTVLIPILFLWLLIKAVGFIFRNDRLETHLIPRARKLFERRNQPANPENSKALK</sequence>
<keyword evidence="1" id="KW-0175">Coiled coil</keyword>
<evidence type="ECO:0000313" key="3">
    <source>
        <dbReference type="EMBL" id="AGF93298.1"/>
    </source>
</evidence>
<gene>
    <name evidence="3" type="ORF">FLSS-21_0023</name>
</gene>
<name>M1QBC5_9ZZZZ</name>
<feature type="transmembrane region" description="Helical" evidence="2">
    <location>
        <begin position="120"/>
        <end position="143"/>
    </location>
</feature>
<evidence type="ECO:0000256" key="1">
    <source>
        <dbReference type="SAM" id="Coils"/>
    </source>
</evidence>
<dbReference type="AlphaFoldDB" id="M1QBC5"/>
<feature type="transmembrane region" description="Helical" evidence="2">
    <location>
        <begin position="248"/>
        <end position="271"/>
    </location>
</feature>
<evidence type="ECO:0000256" key="2">
    <source>
        <dbReference type="SAM" id="Phobius"/>
    </source>
</evidence>
<dbReference type="EMBL" id="JX684087">
    <property type="protein sequence ID" value="AGF93298.1"/>
    <property type="molecule type" value="Genomic_DNA"/>
</dbReference>
<feature type="transmembrane region" description="Helical" evidence="2">
    <location>
        <begin position="155"/>
        <end position="176"/>
    </location>
</feature>
<protein>
    <recommendedName>
        <fullName evidence="4">Transmembrane protein</fullName>
    </recommendedName>
</protein>
<keyword evidence="2" id="KW-0812">Transmembrane</keyword>
<keyword evidence="2" id="KW-1133">Transmembrane helix</keyword>
<reference evidence="3" key="1">
    <citation type="journal article" date="2013" name="Syst. Appl. Microbiol.">
        <title>New insights into the archaeal diversity of a hypersaline microbial mat obtained by a metagenomic approach.</title>
        <authorList>
            <person name="Lopez-Lopez A."/>
            <person name="Richter M."/>
            <person name="Pena A."/>
            <person name="Tamames J."/>
            <person name="Rossello-Mora R."/>
        </authorList>
    </citation>
    <scope>NUCLEOTIDE SEQUENCE</scope>
</reference>
<keyword evidence="2" id="KW-0472">Membrane</keyword>
<accession>M1QBC5</accession>